<feature type="transmembrane region" description="Helical" evidence="10">
    <location>
        <begin position="429"/>
        <end position="450"/>
    </location>
</feature>
<evidence type="ECO:0000256" key="10">
    <source>
        <dbReference type="SAM" id="Phobius"/>
    </source>
</evidence>
<keyword evidence="2" id="KW-1003">Cell membrane</keyword>
<keyword evidence="6 10" id="KW-1133">Transmembrane helix</keyword>
<evidence type="ECO:0000313" key="12">
    <source>
        <dbReference type="Proteomes" id="UP000000311"/>
    </source>
</evidence>
<protein>
    <submittedName>
        <fullName evidence="11">Putative odorant receptor 13a</fullName>
    </submittedName>
</protein>
<keyword evidence="8 11" id="KW-0675">Receptor</keyword>
<keyword evidence="3" id="KW-0716">Sensory transduction</keyword>
<evidence type="ECO:0000256" key="2">
    <source>
        <dbReference type="ARBA" id="ARBA00022475"/>
    </source>
</evidence>
<dbReference type="PANTHER" id="PTHR21137">
    <property type="entry name" value="ODORANT RECEPTOR"/>
    <property type="match status" value="1"/>
</dbReference>
<feature type="transmembrane region" description="Helical" evidence="10">
    <location>
        <begin position="1064"/>
        <end position="1086"/>
    </location>
</feature>
<comment type="subcellular location">
    <subcellularLocation>
        <location evidence="1">Cell membrane</location>
        <topology evidence="1">Multi-pass membrane protein</topology>
    </subcellularLocation>
</comment>
<feature type="transmembrane region" description="Helical" evidence="10">
    <location>
        <begin position="304"/>
        <end position="323"/>
    </location>
</feature>
<accession>E2AGR9</accession>
<feature type="transmembrane region" description="Helical" evidence="10">
    <location>
        <begin position="571"/>
        <end position="592"/>
    </location>
</feature>
<evidence type="ECO:0000256" key="5">
    <source>
        <dbReference type="ARBA" id="ARBA00022725"/>
    </source>
</evidence>
<feature type="transmembrane region" description="Helical" evidence="10">
    <location>
        <begin position="540"/>
        <end position="559"/>
    </location>
</feature>
<keyword evidence="5" id="KW-0552">Olfaction</keyword>
<dbReference type="Proteomes" id="UP000000311">
    <property type="component" value="Unassembled WGS sequence"/>
</dbReference>
<feature type="transmembrane region" description="Helical" evidence="10">
    <location>
        <begin position="1119"/>
        <end position="1137"/>
    </location>
</feature>
<dbReference type="GO" id="GO:0005549">
    <property type="term" value="F:odorant binding"/>
    <property type="evidence" value="ECO:0007669"/>
    <property type="project" value="InterPro"/>
</dbReference>
<keyword evidence="12" id="KW-1185">Reference proteome</keyword>
<gene>
    <name evidence="11" type="ORF">EAG_04793</name>
</gene>
<feature type="transmembrane region" description="Helical" evidence="10">
    <location>
        <begin position="604"/>
        <end position="627"/>
    </location>
</feature>
<evidence type="ECO:0000256" key="6">
    <source>
        <dbReference type="ARBA" id="ARBA00022989"/>
    </source>
</evidence>
<name>E2AGR9_CAMFO</name>
<evidence type="ECO:0000256" key="7">
    <source>
        <dbReference type="ARBA" id="ARBA00023136"/>
    </source>
</evidence>
<feature type="transmembrane region" description="Helical" evidence="10">
    <location>
        <begin position="359"/>
        <end position="378"/>
    </location>
</feature>
<feature type="transmembrane region" description="Helical" evidence="10">
    <location>
        <begin position="974"/>
        <end position="1000"/>
    </location>
</feature>
<dbReference type="AlphaFoldDB" id="E2AGR9"/>
<dbReference type="GO" id="GO:0007165">
    <property type="term" value="P:signal transduction"/>
    <property type="evidence" value="ECO:0007669"/>
    <property type="project" value="UniProtKB-KW"/>
</dbReference>
<dbReference type="OMA" id="CAVFIYT"/>
<sequence length="1193" mass="136010">MGHDSMNNPDIVASTYLVDNEYSIQIIRWILKAINLWPRSTDISIVEKALSKFLIFVCYFLMITTMIPSGLSIFMESQETFEDKLRSFGPLTFWFMAMINYSCLLMHVDDISSCIKHVKTDWRLIKKIEDRQLMLRNAKIGRFIAGFCAVFMHSGVFSYNVARGFSKDVLYMENSSVIVRALPYPFYSKILNAHFSPAYEFVFFLQCFSTFVVNSITVAACGLAAVFVMHACGQLKILMSCIQLNRWFLKPVGAWPLTLCETTMEKISCVILSMISCFLICFLLVPCTLGTILVDSDLDMKIRMIGPISFFLMAVVKQYILIARSERITECIRHIRADWNRITLNREKDRQIMLDNAKFGRWLSFVSAVFMYSGGFFYTTLMPLCAKRTEIIDNETVRLLSFPIYRGLLDPRTSPSFEIAQFTQTLAGYAIYTLTIGVCSLAAVFVMHACGQFRILMLKLENLADGKERKSGKTPEERLSDIIQYHIRILSFITRTEELLNEIFFVDVVGCTLNICFLGFNMMTCTQIGIKSYMINWYYLPNKGALGLILVMSMSNTTLKLTAGKFMELSLASFCSLCCWILKPIGIWHFVYGRSSQYKKVLSIMLIFACFSVLCLVLVPSAPHTLLREKDINNKLKFIGPVAFCLTSAIKYCFLGMRGTAIGRCIEHIEHDWQVIQYQNHRKIMLRNALVGRRLTMLCVIFLYTGGMSFHTIMPLSSRTKTNGSYTDRPLVYPGYDIYFDSQASPAYEFVFLLHCLSAVIQYSATTAACSLAAVFATHACGQLQILMTLLDDLVDGKENKNTTVGKRLILITRHHMRVLSKIASAAYEVNWYDLSGHKALDLILIITMSHYPPKFTAGKFCDLSLNTFSTKSQSSTYVWFTTYDRHETHAESLFPALASRCEHRDAAVCEFQSSLHLASDSMRDRSQLPEPIIEHNVHYEHDIRYTMQLCRWVLKPIGIWHLIYGHASRNEKLISLALIIMCFSALCFVLIPSGLHTLFYEKDINIKVKLFGPVGFCLTSTIKYCYLGARGAAFGKCIRHVENDWWAVQYQDHRKMMLKNALVGRRLTMLCVIFLYTGGLSYHTILPLSSRQVSGNVTHRPLTYPGYNLFFDPEASPVYEIVFCIHCLFALITYNITTAACSLAAIFVTHVCGQLQILITLLDDLVEGKRNNNTTVEQRLGNLTRHHMRILK</sequence>
<proteinExistence type="predicted"/>
<dbReference type="EMBL" id="GL439408">
    <property type="protein sequence ID" value="EFN67332.1"/>
    <property type="molecule type" value="Genomic_DNA"/>
</dbReference>
<dbReference type="PANTHER" id="PTHR21137:SF35">
    <property type="entry name" value="ODORANT RECEPTOR 19A-RELATED"/>
    <property type="match status" value="1"/>
</dbReference>
<feature type="transmembrane region" description="Helical" evidence="10">
    <location>
        <begin position="53"/>
        <end position="75"/>
    </location>
</feature>
<dbReference type="GO" id="GO:0004984">
    <property type="term" value="F:olfactory receptor activity"/>
    <property type="evidence" value="ECO:0007669"/>
    <property type="project" value="InterPro"/>
</dbReference>
<evidence type="ECO:0000313" key="11">
    <source>
        <dbReference type="EMBL" id="EFN67332.1"/>
    </source>
</evidence>
<dbReference type="InParanoid" id="E2AGR9"/>
<keyword evidence="4 10" id="KW-0812">Transmembrane</keyword>
<keyword evidence="9" id="KW-0807">Transducer</keyword>
<evidence type="ECO:0000256" key="8">
    <source>
        <dbReference type="ARBA" id="ARBA00023170"/>
    </source>
</evidence>
<evidence type="ECO:0000256" key="9">
    <source>
        <dbReference type="ARBA" id="ARBA00023224"/>
    </source>
</evidence>
<feature type="transmembrane region" description="Helical" evidence="10">
    <location>
        <begin position="87"/>
        <end position="108"/>
    </location>
</feature>
<organism evidence="12">
    <name type="scientific">Camponotus floridanus</name>
    <name type="common">Florida carpenter ant</name>
    <dbReference type="NCBI Taxonomy" id="104421"/>
    <lineage>
        <taxon>Eukaryota</taxon>
        <taxon>Metazoa</taxon>
        <taxon>Ecdysozoa</taxon>
        <taxon>Arthropoda</taxon>
        <taxon>Hexapoda</taxon>
        <taxon>Insecta</taxon>
        <taxon>Pterygota</taxon>
        <taxon>Neoptera</taxon>
        <taxon>Endopterygota</taxon>
        <taxon>Hymenoptera</taxon>
        <taxon>Apocrita</taxon>
        <taxon>Aculeata</taxon>
        <taxon>Formicoidea</taxon>
        <taxon>Formicidae</taxon>
        <taxon>Formicinae</taxon>
        <taxon>Camponotus</taxon>
    </lineage>
</organism>
<evidence type="ECO:0000256" key="3">
    <source>
        <dbReference type="ARBA" id="ARBA00022606"/>
    </source>
</evidence>
<dbReference type="InterPro" id="IPR004117">
    <property type="entry name" value="7tm6_olfct_rcpt"/>
</dbReference>
<dbReference type="OrthoDB" id="6617147at2759"/>
<feature type="transmembrane region" description="Helical" evidence="10">
    <location>
        <begin position="269"/>
        <end position="292"/>
    </location>
</feature>
<reference evidence="11 12" key="1">
    <citation type="journal article" date="2010" name="Science">
        <title>Genomic comparison of the ants Camponotus floridanus and Harpegnathos saltator.</title>
        <authorList>
            <person name="Bonasio R."/>
            <person name="Zhang G."/>
            <person name="Ye C."/>
            <person name="Mutti N.S."/>
            <person name="Fang X."/>
            <person name="Qin N."/>
            <person name="Donahue G."/>
            <person name="Yang P."/>
            <person name="Li Q."/>
            <person name="Li C."/>
            <person name="Zhang P."/>
            <person name="Huang Z."/>
            <person name="Berger S.L."/>
            <person name="Reinberg D."/>
            <person name="Wang J."/>
            <person name="Liebig J."/>
        </authorList>
    </citation>
    <scope>NUCLEOTIDE SEQUENCE [LARGE SCALE GENOMIC DNA]</scope>
    <source>
        <strain evidence="12">C129</strain>
    </source>
</reference>
<feature type="transmembrane region" description="Helical" evidence="10">
    <location>
        <begin position="140"/>
        <end position="162"/>
    </location>
</feature>
<keyword evidence="7 10" id="KW-0472">Membrane</keyword>
<evidence type="ECO:0000256" key="4">
    <source>
        <dbReference type="ARBA" id="ARBA00022692"/>
    </source>
</evidence>
<dbReference type="Pfam" id="PF02949">
    <property type="entry name" value="7tm_6"/>
    <property type="match status" value="3"/>
</dbReference>
<feature type="transmembrane region" description="Helical" evidence="10">
    <location>
        <begin position="695"/>
        <end position="714"/>
    </location>
</feature>
<feature type="transmembrane region" description="Helical" evidence="10">
    <location>
        <begin position="201"/>
        <end position="229"/>
    </location>
</feature>
<evidence type="ECO:0000256" key="1">
    <source>
        <dbReference type="ARBA" id="ARBA00004651"/>
    </source>
</evidence>
<dbReference type="GO" id="GO:0005886">
    <property type="term" value="C:plasma membrane"/>
    <property type="evidence" value="ECO:0007669"/>
    <property type="project" value="UniProtKB-SubCell"/>
</dbReference>